<dbReference type="EMBL" id="JBHZPY010000010">
    <property type="protein sequence ID" value="MFE3871889.1"/>
    <property type="molecule type" value="Genomic_DNA"/>
</dbReference>
<dbReference type="InterPro" id="IPR036291">
    <property type="entry name" value="NAD(P)-bd_dom_sf"/>
</dbReference>
<evidence type="ECO:0000259" key="1">
    <source>
        <dbReference type="Pfam" id="PF01408"/>
    </source>
</evidence>
<dbReference type="SUPFAM" id="SSF51735">
    <property type="entry name" value="NAD(P)-binding Rossmann-fold domains"/>
    <property type="match status" value="1"/>
</dbReference>
<dbReference type="Proteomes" id="UP001600107">
    <property type="component" value="Unassembled WGS sequence"/>
</dbReference>
<reference evidence="3 4" key="1">
    <citation type="submission" date="2024-06" db="EMBL/GenBank/DDBJ databases">
        <title>Flavobacterium spp. isolated from glacier.</title>
        <authorList>
            <person name="Han D."/>
        </authorList>
    </citation>
    <scope>NUCLEOTIDE SEQUENCE [LARGE SCALE GENOMIC DNA]</scope>
    <source>
        <strain evidence="3 4">ZS1P70</strain>
    </source>
</reference>
<comment type="caution">
    <text evidence="3">The sequence shown here is derived from an EMBL/GenBank/DDBJ whole genome shotgun (WGS) entry which is preliminary data.</text>
</comment>
<evidence type="ECO:0000259" key="2">
    <source>
        <dbReference type="Pfam" id="PF22725"/>
    </source>
</evidence>
<dbReference type="PANTHER" id="PTHR43377:SF1">
    <property type="entry name" value="BILIVERDIN REDUCTASE A"/>
    <property type="match status" value="1"/>
</dbReference>
<organism evidence="3 4">
    <name type="scientific">Flavobacterium zhoui</name>
    <dbReference type="NCBI Taxonomy" id="3230414"/>
    <lineage>
        <taxon>Bacteria</taxon>
        <taxon>Pseudomonadati</taxon>
        <taxon>Bacteroidota</taxon>
        <taxon>Flavobacteriia</taxon>
        <taxon>Flavobacteriales</taxon>
        <taxon>Flavobacteriaceae</taxon>
        <taxon>Flavobacterium</taxon>
    </lineage>
</organism>
<accession>A0ABW6I8J3</accession>
<evidence type="ECO:0000313" key="3">
    <source>
        <dbReference type="EMBL" id="MFE3871889.1"/>
    </source>
</evidence>
<dbReference type="InterPro" id="IPR000683">
    <property type="entry name" value="Gfo/Idh/MocA-like_OxRdtase_N"/>
</dbReference>
<dbReference type="Gene3D" id="3.40.50.720">
    <property type="entry name" value="NAD(P)-binding Rossmann-like Domain"/>
    <property type="match status" value="1"/>
</dbReference>
<dbReference type="Gene3D" id="3.30.360.10">
    <property type="entry name" value="Dihydrodipicolinate Reductase, domain 2"/>
    <property type="match status" value="1"/>
</dbReference>
<dbReference type="RefSeq" id="WP_379852221.1">
    <property type="nucleotide sequence ID" value="NZ_JBHZPY010000010.1"/>
</dbReference>
<proteinExistence type="predicted"/>
<sequence>MDFILIIGLGSIGERHLNNLINLGYTNIIIVSKSGSIPSEFKRFAVYTDTQKALTENSISHGFICTPTSSHLDDLKILLKNDIANIYLEKPISHNLTHLNEISSLTNNCKRLVVGYDLHFDPGLIKIKELLSENKMGKVFSINASVGQYLPDWRPNQDYLKGMSARIDKGGGVMLDLVHEFDYVRWLVGKPKSIACIFQNNPSLAIETEDVADVLIHFEGNSSGTIHLDYHQKKLVRNCMITCEKGTVFWNLTKSEVKIIRHDHEDELFSYLGFERNQRYMDSIKAFLDESKFHDSLTTFEEALVSLKMVVAAKESSISKQFTAIN</sequence>
<feature type="domain" description="GFO/IDH/MocA-like oxidoreductase" evidence="2">
    <location>
        <begin position="126"/>
        <end position="248"/>
    </location>
</feature>
<evidence type="ECO:0000313" key="4">
    <source>
        <dbReference type="Proteomes" id="UP001600107"/>
    </source>
</evidence>
<dbReference type="Pfam" id="PF01408">
    <property type="entry name" value="GFO_IDH_MocA"/>
    <property type="match status" value="1"/>
</dbReference>
<dbReference type="SUPFAM" id="SSF55347">
    <property type="entry name" value="Glyceraldehyde-3-phosphate dehydrogenase-like, C-terminal domain"/>
    <property type="match status" value="1"/>
</dbReference>
<gene>
    <name evidence="3" type="ORF">ACFX5F_11730</name>
</gene>
<protein>
    <submittedName>
        <fullName evidence="3">Gfo/Idh/MocA family protein</fullName>
    </submittedName>
</protein>
<name>A0ABW6I8J3_9FLAO</name>
<dbReference type="InterPro" id="IPR051450">
    <property type="entry name" value="Gfo/Idh/MocA_Oxidoreductases"/>
</dbReference>
<dbReference type="PANTHER" id="PTHR43377">
    <property type="entry name" value="BILIVERDIN REDUCTASE A"/>
    <property type="match status" value="1"/>
</dbReference>
<feature type="domain" description="Gfo/Idh/MocA-like oxidoreductase N-terminal" evidence="1">
    <location>
        <begin position="4"/>
        <end position="108"/>
    </location>
</feature>
<keyword evidence="4" id="KW-1185">Reference proteome</keyword>
<dbReference type="InterPro" id="IPR055170">
    <property type="entry name" value="GFO_IDH_MocA-like_dom"/>
</dbReference>
<dbReference type="Pfam" id="PF22725">
    <property type="entry name" value="GFO_IDH_MocA_C3"/>
    <property type="match status" value="1"/>
</dbReference>